<dbReference type="STRING" id="1121322.SAMN02745136_03907"/>
<dbReference type="Pfam" id="PF10004">
    <property type="entry name" value="DUF2247"/>
    <property type="match status" value="1"/>
</dbReference>
<evidence type="ECO:0000313" key="2">
    <source>
        <dbReference type="Proteomes" id="UP000184386"/>
    </source>
</evidence>
<dbReference type="EMBL" id="FRAC01000022">
    <property type="protein sequence ID" value="SHL03315.1"/>
    <property type="molecule type" value="Genomic_DNA"/>
</dbReference>
<name>A0A1M6XBZ1_9FIRM</name>
<protein>
    <submittedName>
        <fullName evidence="1">Uncharacterized protein</fullName>
    </submittedName>
</protein>
<organism evidence="1 2">
    <name type="scientific">Anaerocolumna jejuensis DSM 15929</name>
    <dbReference type="NCBI Taxonomy" id="1121322"/>
    <lineage>
        <taxon>Bacteria</taxon>
        <taxon>Bacillati</taxon>
        <taxon>Bacillota</taxon>
        <taxon>Clostridia</taxon>
        <taxon>Lachnospirales</taxon>
        <taxon>Lachnospiraceae</taxon>
        <taxon>Anaerocolumna</taxon>
    </lineage>
</organism>
<sequence>MKVTLNMIRLSGVKYTWETIYTALINNFMENNEVEIYAAELIGADDYEENDFINDLAWGSMVKEEIISSIITEKLISDLDSFEEAELKKIRYAILLYLKEEYINSGEGLLNKLAEVYADFNYPVEMSTLYTICQTMNLQLIGMMQKVIWFQILSSI</sequence>
<dbReference type="RefSeq" id="WP_084124484.1">
    <property type="nucleotide sequence ID" value="NZ_FRAC01000022.1"/>
</dbReference>
<keyword evidence="2" id="KW-1185">Reference proteome</keyword>
<proteinExistence type="predicted"/>
<reference evidence="1 2" key="1">
    <citation type="submission" date="2016-11" db="EMBL/GenBank/DDBJ databases">
        <authorList>
            <person name="Jaros S."/>
            <person name="Januszkiewicz K."/>
            <person name="Wedrychowicz H."/>
        </authorList>
    </citation>
    <scope>NUCLEOTIDE SEQUENCE [LARGE SCALE GENOMIC DNA]</scope>
    <source>
        <strain evidence="1 2">DSM 15929</strain>
    </source>
</reference>
<dbReference type="Proteomes" id="UP000184386">
    <property type="component" value="Unassembled WGS sequence"/>
</dbReference>
<dbReference type="InterPro" id="IPR016630">
    <property type="entry name" value="UCP015278"/>
</dbReference>
<dbReference type="OrthoDB" id="2882291at2"/>
<gene>
    <name evidence="1" type="ORF">SAMN02745136_03907</name>
</gene>
<accession>A0A1M6XBZ1</accession>
<dbReference type="AlphaFoldDB" id="A0A1M6XBZ1"/>
<evidence type="ECO:0000313" key="1">
    <source>
        <dbReference type="EMBL" id="SHL03315.1"/>
    </source>
</evidence>